<dbReference type="Pfam" id="PF02614">
    <property type="entry name" value="UxaC"/>
    <property type="match status" value="1"/>
</dbReference>
<dbReference type="PANTHER" id="PTHR30068">
    <property type="entry name" value="URONATE ISOMERASE"/>
    <property type="match status" value="1"/>
</dbReference>
<dbReference type="GO" id="GO:0042840">
    <property type="term" value="P:D-glucuronate catabolic process"/>
    <property type="evidence" value="ECO:0007669"/>
    <property type="project" value="TreeGrafter"/>
</dbReference>
<dbReference type="InterPro" id="IPR003766">
    <property type="entry name" value="Uronate_isomerase"/>
</dbReference>
<dbReference type="PANTHER" id="PTHR30068:SF4">
    <property type="entry name" value="URONATE ISOMERASE"/>
    <property type="match status" value="1"/>
</dbReference>
<comment type="catalytic activity">
    <reaction evidence="1">
        <text>D-glucuronate = D-fructuronate</text>
        <dbReference type="Rhea" id="RHEA:13049"/>
        <dbReference type="ChEBI" id="CHEBI:58720"/>
        <dbReference type="ChEBI" id="CHEBI:59863"/>
        <dbReference type="EC" id="5.3.1.12"/>
    </reaction>
</comment>
<dbReference type="GO" id="GO:0019698">
    <property type="term" value="P:D-galacturonate catabolic process"/>
    <property type="evidence" value="ECO:0007669"/>
    <property type="project" value="TreeGrafter"/>
</dbReference>
<name>A0A3P1T9S6_9ACTN</name>
<dbReference type="GO" id="GO:0008880">
    <property type="term" value="F:glucuronate isomerase activity"/>
    <property type="evidence" value="ECO:0007669"/>
    <property type="project" value="UniProtKB-EC"/>
</dbReference>
<dbReference type="UniPathway" id="UPA00246"/>
<evidence type="ECO:0000313" key="7">
    <source>
        <dbReference type="EMBL" id="RRD06048.1"/>
    </source>
</evidence>
<dbReference type="RefSeq" id="WP_124843566.1">
    <property type="nucleotide sequence ID" value="NZ_RQZG01000004.1"/>
</dbReference>
<dbReference type="Gene3D" id="1.10.2020.10">
    <property type="entry name" value="uronate isomerase, domain 2, chain A"/>
    <property type="match status" value="1"/>
</dbReference>
<proteinExistence type="inferred from homology"/>
<dbReference type="Proteomes" id="UP000280819">
    <property type="component" value="Unassembled WGS sequence"/>
</dbReference>
<evidence type="ECO:0000256" key="6">
    <source>
        <dbReference type="ARBA" id="ARBA00023235"/>
    </source>
</evidence>
<reference evidence="7 8" key="1">
    <citation type="submission" date="2018-11" db="EMBL/GenBank/DDBJ databases">
        <title>Genomes From Bacteria Associated with the Canine Oral Cavity: a Test Case for Automated Genome-Based Taxonomic Assignment.</title>
        <authorList>
            <person name="Coil D.A."/>
            <person name="Jospin G."/>
            <person name="Darling A.E."/>
            <person name="Wallis C."/>
            <person name="Davis I.J."/>
            <person name="Harris S."/>
            <person name="Eisen J.A."/>
            <person name="Holcombe L.J."/>
            <person name="O'Flynn C."/>
        </authorList>
    </citation>
    <scope>NUCLEOTIDE SEQUENCE [LARGE SCALE GENOMIC DNA]</scope>
    <source>
        <strain evidence="7 8">OH887_COT-365</strain>
    </source>
</reference>
<accession>A0A3P1T9S6</accession>
<dbReference type="SUPFAM" id="SSF51556">
    <property type="entry name" value="Metallo-dependent hydrolases"/>
    <property type="match status" value="1"/>
</dbReference>
<comment type="caution">
    <text evidence="7">The sequence shown here is derived from an EMBL/GenBank/DDBJ whole genome shotgun (WGS) entry which is preliminary data.</text>
</comment>
<evidence type="ECO:0000313" key="8">
    <source>
        <dbReference type="Proteomes" id="UP000280819"/>
    </source>
</evidence>
<evidence type="ECO:0000256" key="5">
    <source>
        <dbReference type="ARBA" id="ARBA00020555"/>
    </source>
</evidence>
<dbReference type="AlphaFoldDB" id="A0A3P1T9S6"/>
<evidence type="ECO:0000256" key="1">
    <source>
        <dbReference type="ARBA" id="ARBA00001165"/>
    </source>
</evidence>
<evidence type="ECO:0000256" key="3">
    <source>
        <dbReference type="ARBA" id="ARBA00008397"/>
    </source>
</evidence>
<organism evidence="7 8">
    <name type="scientific">Arachnia propionica</name>
    <dbReference type="NCBI Taxonomy" id="1750"/>
    <lineage>
        <taxon>Bacteria</taxon>
        <taxon>Bacillati</taxon>
        <taxon>Actinomycetota</taxon>
        <taxon>Actinomycetes</taxon>
        <taxon>Propionibacteriales</taxon>
        <taxon>Propionibacteriaceae</taxon>
        <taxon>Arachnia</taxon>
    </lineage>
</organism>
<gene>
    <name evidence="7" type="ORF">EII34_05025</name>
</gene>
<dbReference type="InterPro" id="IPR032466">
    <property type="entry name" value="Metal_Hydrolase"/>
</dbReference>
<evidence type="ECO:0000256" key="4">
    <source>
        <dbReference type="ARBA" id="ARBA00012546"/>
    </source>
</evidence>
<dbReference type="EMBL" id="RQZG01000004">
    <property type="protein sequence ID" value="RRD06048.1"/>
    <property type="molecule type" value="Genomic_DNA"/>
</dbReference>
<sequence>MTPATLSIHPDRLLPADPTTRAVARELYAAVKDLPIISPHGHVPVEWLSEDRPFQDPTSLLLTPDHYTNRLLHGIAGIELSQLGVPVGTPLSPTRAREAFRQFCTHWPIFRGTQVAYWFASQFVEVFGITAVPSAETADLIYDHIAACLERPEYRPRALYERFNIEALATTDDPCDDLHGHDRLADDPSWTSRVMPTFRPDRYLEPARADWVQLTQRLGESAGIEITGYAEHLEAMRRRRQYFREHGAVSSDHSHRDARCERLDEGTAEILFRRALGGVITTDEADALRRHMVNDQARLAVEDGLVMTLHPAVFRNHDTATLERYGADVGGDVPIAVEFANALHPILDTYGNADGFHLVVFTMDETVFSRELAPLAGWYRGLFIGAPWWFIDENDAMMRHRRAVTGYGSLRKGSGFIDDTRAFCSIPARHDAARRVDCAFLAGLVTEHRLEEAEALETAIDLVTTQPRHVFKLDQQGELP</sequence>
<comment type="pathway">
    <text evidence="2">Carbohydrate metabolism; pentose and glucuronate interconversion.</text>
</comment>
<evidence type="ECO:0000256" key="2">
    <source>
        <dbReference type="ARBA" id="ARBA00004892"/>
    </source>
</evidence>
<dbReference type="EC" id="5.3.1.12" evidence="4"/>
<protein>
    <recommendedName>
        <fullName evidence="5">Uronate isomerase</fullName>
        <ecNumber evidence="4">5.3.1.12</ecNumber>
    </recommendedName>
</protein>
<dbReference type="OrthoDB" id="9766564at2"/>
<comment type="similarity">
    <text evidence="3">Belongs to the metallo-dependent hydrolases superfamily. Uronate isomerase family.</text>
</comment>
<dbReference type="Gene3D" id="3.20.20.140">
    <property type="entry name" value="Metal-dependent hydrolases"/>
    <property type="match status" value="1"/>
</dbReference>
<keyword evidence="6 7" id="KW-0413">Isomerase</keyword>
<dbReference type="NCBIfam" id="NF002794">
    <property type="entry name" value="PRK02925.1"/>
    <property type="match status" value="1"/>
</dbReference>